<dbReference type="PANTHER" id="PTHR43767:SF10">
    <property type="entry name" value="SURFACTIN SYNTHASE SUBUNIT 1"/>
    <property type="match status" value="1"/>
</dbReference>
<dbReference type="AlphaFoldDB" id="A0A3P8KG90"/>
<dbReference type="Gene3D" id="3.30.300.30">
    <property type="match status" value="1"/>
</dbReference>
<dbReference type="PROSITE" id="PS00455">
    <property type="entry name" value="AMP_BINDING"/>
    <property type="match status" value="1"/>
</dbReference>
<dbReference type="InterPro" id="IPR025110">
    <property type="entry name" value="AMP-bd_C"/>
</dbReference>
<dbReference type="SUPFAM" id="SSF56801">
    <property type="entry name" value="Acetyl-CoA synthetase-like"/>
    <property type="match status" value="1"/>
</dbReference>
<dbReference type="Gene3D" id="3.40.50.980">
    <property type="match status" value="2"/>
</dbReference>
<evidence type="ECO:0000259" key="1">
    <source>
        <dbReference type="Pfam" id="PF00501"/>
    </source>
</evidence>
<protein>
    <submittedName>
        <fullName evidence="3">2,3-dihydroxybenzoate-AMP ligase</fullName>
        <ecNumber evidence="3">6.3.2.-</ecNumber>
    </submittedName>
</protein>
<dbReference type="Pfam" id="PF00501">
    <property type="entry name" value="AMP-binding"/>
    <property type="match status" value="1"/>
</dbReference>
<evidence type="ECO:0000313" key="3">
    <source>
        <dbReference type="EMBL" id="VDR39088.1"/>
    </source>
</evidence>
<evidence type="ECO:0000259" key="2">
    <source>
        <dbReference type="Pfam" id="PF13193"/>
    </source>
</evidence>
<dbReference type="InterPro" id="IPR050237">
    <property type="entry name" value="ATP-dep_AMP-bd_enzyme"/>
</dbReference>
<name>A0A3P8KG90_TSUPA</name>
<dbReference type="InterPro" id="IPR045851">
    <property type="entry name" value="AMP-bd_C_sf"/>
</dbReference>
<proteinExistence type="predicted"/>
<keyword evidence="3" id="KW-0436">Ligase</keyword>
<accession>A0A3P8KG90</accession>
<dbReference type="PANTHER" id="PTHR43767">
    <property type="entry name" value="LONG-CHAIN-FATTY-ACID--COA LIGASE"/>
    <property type="match status" value="1"/>
</dbReference>
<dbReference type="Gene3D" id="2.30.38.10">
    <property type="entry name" value="Luciferase, Domain 3"/>
    <property type="match status" value="1"/>
</dbReference>
<dbReference type="EC" id="6.3.2.-" evidence="3"/>
<dbReference type="GO" id="GO:0016877">
    <property type="term" value="F:ligase activity, forming carbon-sulfur bonds"/>
    <property type="evidence" value="ECO:0007669"/>
    <property type="project" value="UniProtKB-ARBA"/>
</dbReference>
<dbReference type="EMBL" id="LR131273">
    <property type="protein sequence ID" value="VDR39088.1"/>
    <property type="molecule type" value="Genomic_DNA"/>
</dbReference>
<reference evidence="3 4" key="1">
    <citation type="submission" date="2018-12" db="EMBL/GenBank/DDBJ databases">
        <authorList>
            <consortium name="Pathogen Informatics"/>
        </authorList>
    </citation>
    <scope>NUCLEOTIDE SEQUENCE [LARGE SCALE GENOMIC DNA]</scope>
    <source>
        <strain evidence="3 4">NCTC10741</strain>
    </source>
</reference>
<evidence type="ECO:0000313" key="4">
    <source>
        <dbReference type="Proteomes" id="UP000271626"/>
    </source>
</evidence>
<dbReference type="Proteomes" id="UP000271626">
    <property type="component" value="Chromosome"/>
</dbReference>
<dbReference type="InterPro" id="IPR000873">
    <property type="entry name" value="AMP-dep_synth/lig_dom"/>
</dbReference>
<organism evidence="3 4">
    <name type="scientific">Tsukamurella paurometabola</name>
    <name type="common">Corynebacterium paurometabolum</name>
    <dbReference type="NCBI Taxonomy" id="2061"/>
    <lineage>
        <taxon>Bacteria</taxon>
        <taxon>Bacillati</taxon>
        <taxon>Actinomycetota</taxon>
        <taxon>Actinomycetes</taxon>
        <taxon>Mycobacteriales</taxon>
        <taxon>Tsukamurellaceae</taxon>
        <taxon>Tsukamurella</taxon>
    </lineage>
</organism>
<dbReference type="RefSeq" id="WP_126196234.1">
    <property type="nucleotide sequence ID" value="NZ_CP085954.1"/>
</dbReference>
<sequence length="562" mass="59664">MTSTETRYFPEEFAERYRAAGYWTGETFAGFLPEAAERFGDAEALVAQDVAGAPVRLSYRELDTAAAMTAAGLRATGIAAGDRVVLQLPNTAEFVTVLFGLFRLGAVPVFALPAHRRSELVHFVRTAGAKALITAATINRFDHRALAAEVAAETGAEVHVVDDLTFGATAGETAADVDGASGAGIASGAPATVDPEGLAFLQLSGGTTGVPKLIPRTHADYLYSVRESARICGLGPGSRFLVVLPVAHNFPMSSPGILGVLWAGGTVVLGTDPAPPRAFPLIEAEKVTMTSLVPPLAMLWLQARAGGGAGATADLSSLDVLQVGGAKFPPEAARRVAPELGCRLQQVFGMAEGLVNYTRDDDPEDLVLGTQGRAISPDDEVRVLDDDGKPVADGDPGHLWTRGPYTIRGYLGGVDAESFDAEGFYRTGDIVRRLPSGHLVVEGRAKDQINRGGEKIAAEEVENHLLAHPLVIDAAIVAVADEFLGERTCAVLLTGDDRPTVPDVKKFVRARGVAEYKVPDRVEFVAEFPTTGVGKISRRELRRALADLVRREDEARKNEEKL</sequence>
<dbReference type="InterPro" id="IPR020845">
    <property type="entry name" value="AMP-binding_CS"/>
</dbReference>
<feature type="domain" description="AMP-dependent synthetase/ligase" evidence="1">
    <location>
        <begin position="34"/>
        <end position="411"/>
    </location>
</feature>
<dbReference type="Pfam" id="PF13193">
    <property type="entry name" value="AMP-binding_C"/>
    <property type="match status" value="1"/>
</dbReference>
<dbReference type="OrthoDB" id="9803968at2"/>
<gene>
    <name evidence="3" type="primary">dhbE</name>
    <name evidence="3" type="ORF">NCTC10741_02224</name>
</gene>
<feature type="domain" description="AMP-binding enzyme C-terminal" evidence="2">
    <location>
        <begin position="460"/>
        <end position="535"/>
    </location>
</feature>